<reference evidence="2 3" key="1">
    <citation type="submission" date="2021-06" db="EMBL/GenBank/DDBJ databases">
        <authorList>
            <person name="Palmer J.M."/>
        </authorList>
    </citation>
    <scope>NUCLEOTIDE SEQUENCE [LARGE SCALE GENOMIC DNA]</scope>
    <source>
        <strain evidence="3">if_2019</strain>
        <tissue evidence="2">Muscle</tissue>
    </source>
</reference>
<feature type="transmembrane region" description="Helical" evidence="1">
    <location>
        <begin position="46"/>
        <end position="68"/>
    </location>
</feature>
<keyword evidence="1" id="KW-0472">Membrane</keyword>
<dbReference type="Proteomes" id="UP001482620">
    <property type="component" value="Unassembled WGS sequence"/>
</dbReference>
<keyword evidence="1" id="KW-0812">Transmembrane</keyword>
<protein>
    <submittedName>
        <fullName evidence="2">Uncharacterized protein</fullName>
    </submittedName>
</protein>
<name>A0ABV0U236_9TELE</name>
<dbReference type="EMBL" id="JAHRIQ010052937">
    <property type="protein sequence ID" value="MEQ2238632.1"/>
    <property type="molecule type" value="Genomic_DNA"/>
</dbReference>
<organism evidence="2 3">
    <name type="scientific">Ilyodon furcidens</name>
    <name type="common">goldbreast splitfin</name>
    <dbReference type="NCBI Taxonomy" id="33524"/>
    <lineage>
        <taxon>Eukaryota</taxon>
        <taxon>Metazoa</taxon>
        <taxon>Chordata</taxon>
        <taxon>Craniata</taxon>
        <taxon>Vertebrata</taxon>
        <taxon>Euteleostomi</taxon>
        <taxon>Actinopterygii</taxon>
        <taxon>Neopterygii</taxon>
        <taxon>Teleostei</taxon>
        <taxon>Neoteleostei</taxon>
        <taxon>Acanthomorphata</taxon>
        <taxon>Ovalentaria</taxon>
        <taxon>Atherinomorphae</taxon>
        <taxon>Cyprinodontiformes</taxon>
        <taxon>Goodeidae</taxon>
        <taxon>Ilyodon</taxon>
    </lineage>
</organism>
<evidence type="ECO:0000256" key="1">
    <source>
        <dbReference type="SAM" id="Phobius"/>
    </source>
</evidence>
<keyword evidence="1" id="KW-1133">Transmembrane helix</keyword>
<comment type="caution">
    <text evidence="2">The sequence shown here is derived from an EMBL/GenBank/DDBJ whole genome shotgun (WGS) entry which is preliminary data.</text>
</comment>
<gene>
    <name evidence="2" type="ORF">ILYODFUR_035175</name>
</gene>
<evidence type="ECO:0000313" key="2">
    <source>
        <dbReference type="EMBL" id="MEQ2238632.1"/>
    </source>
</evidence>
<evidence type="ECO:0000313" key="3">
    <source>
        <dbReference type="Proteomes" id="UP001482620"/>
    </source>
</evidence>
<proteinExistence type="predicted"/>
<keyword evidence="3" id="KW-1185">Reference proteome</keyword>
<accession>A0ABV0U236</accession>
<sequence>MSCYYPWYTYETSSFIVSYLLPSGLPSVKLLPTSQGSLPCVSPCCYMVLLMGLCLPVILFVDSPWPLLFCSRKKSLLLTVTQSFRAFFSRTSSGFSHISSSGEDSDEALRPSVGAAELYEDFRLSSRSGGSLAGAKAVGVAVYP</sequence>